<evidence type="ECO:0000313" key="1">
    <source>
        <dbReference type="EMBL" id="KGJ23262.1"/>
    </source>
</evidence>
<dbReference type="STRING" id="1545044.SAMN05444276_106108"/>
<protein>
    <submittedName>
        <fullName evidence="2">Mor transcription activator family protein</fullName>
    </submittedName>
</protein>
<dbReference type="OrthoDB" id="7779044at2"/>
<reference evidence="2" key="4">
    <citation type="submission" date="2016-10" db="EMBL/GenBank/DDBJ databases">
        <authorList>
            <person name="de Groot N.N."/>
        </authorList>
    </citation>
    <scope>NUCLEOTIDE SEQUENCE [LARGE SCALE GENOMIC DNA]</scope>
    <source>
        <strain evidence="2">DSM 29303</strain>
    </source>
</reference>
<reference evidence="1 3" key="2">
    <citation type="submission" date="2014-10" db="EMBL/GenBank/DDBJ databases">
        <title>Paracoccus sanguinis sp. nov., isolated from clinical specimens of New York State patients.</title>
        <authorList>
            <person name="Mingle L.A."/>
            <person name="Cole J.A."/>
            <person name="Lapierre P."/>
            <person name="Musser K.A."/>
        </authorList>
    </citation>
    <scope>NUCLEOTIDE SEQUENCE [LARGE SCALE GENOMIC DNA]</scope>
    <source>
        <strain evidence="1 3">5503</strain>
    </source>
</reference>
<sequence>MTTAGWIDELEADLGLPARLRLVANAGGQRRPIPHMASAGNSKLAGEVGADVARWLASRFAGEDIDIPNDTSTARSAKSARLVADILEAGLTEPTRSANDLARAHGVTRRWVVMLRAALRAERTAADDQLPLF</sequence>
<evidence type="ECO:0000313" key="3">
    <source>
        <dbReference type="Proteomes" id="UP000029858"/>
    </source>
</evidence>
<dbReference type="RefSeq" id="WP_036701214.1">
    <property type="nucleotide sequence ID" value="NZ_FNNA01000006.1"/>
</dbReference>
<organism evidence="1 3">
    <name type="scientific">Paracoccus sanguinis</name>
    <dbReference type="NCBI Taxonomy" id="1545044"/>
    <lineage>
        <taxon>Bacteria</taxon>
        <taxon>Pseudomonadati</taxon>
        <taxon>Pseudomonadota</taxon>
        <taxon>Alphaproteobacteria</taxon>
        <taxon>Rhodobacterales</taxon>
        <taxon>Paracoccaceae</taxon>
        <taxon>Paracoccus</taxon>
    </lineage>
</organism>
<evidence type="ECO:0000313" key="2">
    <source>
        <dbReference type="EMBL" id="SDX43764.1"/>
    </source>
</evidence>
<dbReference type="AlphaFoldDB" id="A0A099GE87"/>
<accession>A0A099GE87</accession>
<dbReference type="EMBL" id="JRKQ01000008">
    <property type="protein sequence ID" value="KGJ23262.1"/>
    <property type="molecule type" value="Genomic_DNA"/>
</dbReference>
<accession>A0A099GL33</accession>
<name>A0A099GE87_9RHOB</name>
<dbReference type="Proteomes" id="UP000182944">
    <property type="component" value="Unassembled WGS sequence"/>
</dbReference>
<evidence type="ECO:0000313" key="4">
    <source>
        <dbReference type="Proteomes" id="UP000182944"/>
    </source>
</evidence>
<dbReference type="Proteomes" id="UP000029858">
    <property type="component" value="Unassembled WGS sequence"/>
</dbReference>
<dbReference type="EMBL" id="FNNA01000006">
    <property type="protein sequence ID" value="SDX43764.1"/>
    <property type="molecule type" value="Genomic_DNA"/>
</dbReference>
<accession>A0A099G842</accession>
<reference evidence="4" key="3">
    <citation type="submission" date="2016-10" db="EMBL/GenBank/DDBJ databases">
        <authorList>
            <person name="Varghese N."/>
            <person name="Submissions S."/>
        </authorList>
    </citation>
    <scope>NUCLEOTIDE SEQUENCE [LARGE SCALE GENOMIC DNA]</scope>
    <source>
        <strain evidence="4">DSM 29303</strain>
    </source>
</reference>
<gene>
    <name evidence="1" type="ORF">IX56_03100</name>
    <name evidence="2" type="ORF">SAMN05444276_106108</name>
</gene>
<proteinExistence type="predicted"/>
<keyword evidence="4" id="KW-1185">Reference proteome</keyword>
<reference evidence="1 3" key="1">
    <citation type="submission" date="2014-09" db="EMBL/GenBank/DDBJ databases">
        <authorList>
            <person name="McGinnis J.M."/>
            <person name="Wolfgang W.J."/>
        </authorList>
    </citation>
    <scope>NUCLEOTIDE SEQUENCE [LARGE SCALE GENOMIC DNA]</scope>
    <source>
        <strain evidence="1 3">5503</strain>
    </source>
</reference>